<evidence type="ECO:0000256" key="2">
    <source>
        <dbReference type="SAM" id="MobiDB-lite"/>
    </source>
</evidence>
<dbReference type="OMA" id="CSHPAGF"/>
<dbReference type="Ensembl" id="ENSPMAT00000003295.1">
    <property type="protein sequence ID" value="ENSPMAP00000003280.1"/>
    <property type="gene ID" value="ENSPMAG00000003012.1"/>
</dbReference>
<keyword evidence="1" id="KW-0175">Coiled coil</keyword>
<feature type="region of interest" description="Disordered" evidence="2">
    <location>
        <begin position="1"/>
        <end position="30"/>
    </location>
</feature>
<protein>
    <submittedName>
        <fullName evidence="3">Coiled-coil domain containing 6b</fullName>
    </submittedName>
</protein>
<dbReference type="GeneTree" id="ENSGT00390000013594"/>
<sequence>PSPRILQEKLEQPVSAPPSPQEVSMETSETPENLMRHIRFLRHEVDRLKKQLRANQVQLTRKIFEYLEEERHMREENLRLQRKLQREMERREALCRQLSESESSLEMDDERHFNELASQGIRPRTVSSPVPYASSPSHSRPISPGISLCSHPAGFTPPSTLSRSTPPAHHLPPGLHGPTGQGMPRPSPKRGSSPDRFKRPTPPPSPNTSSSSSQAPPPPPPQQ</sequence>
<dbReference type="HOGENOM" id="CLU_1277293_0_0_1"/>
<name>S4RDJ8_PETMA</name>
<feature type="coiled-coil region" evidence="1">
    <location>
        <begin position="38"/>
        <end position="101"/>
    </location>
</feature>
<feature type="compositionally biased region" description="Polar residues" evidence="2">
    <location>
        <begin position="21"/>
        <end position="30"/>
    </location>
</feature>
<dbReference type="PANTHER" id="PTHR15276:SF0">
    <property type="entry name" value="COILED-COIL DOMAIN-CONTAINING PROTEIN 6"/>
    <property type="match status" value="1"/>
</dbReference>
<dbReference type="InterPro" id="IPR019152">
    <property type="entry name" value="DUF2046"/>
</dbReference>
<feature type="compositionally biased region" description="Low complexity" evidence="2">
    <location>
        <begin position="156"/>
        <end position="178"/>
    </location>
</feature>
<dbReference type="AlphaFoldDB" id="S4RDJ8"/>
<accession>S4RDJ8</accession>
<evidence type="ECO:0000313" key="3">
    <source>
        <dbReference type="Ensembl" id="ENSPMAP00000003280.1"/>
    </source>
</evidence>
<proteinExistence type="predicted"/>
<evidence type="ECO:0000256" key="1">
    <source>
        <dbReference type="SAM" id="Coils"/>
    </source>
</evidence>
<dbReference type="PANTHER" id="PTHR15276">
    <property type="entry name" value="H4 D10S170 PROTEIN-RELATED"/>
    <property type="match status" value="1"/>
</dbReference>
<dbReference type="Pfam" id="PF09755">
    <property type="entry name" value="DUF2046"/>
    <property type="match status" value="1"/>
</dbReference>
<feature type="compositionally biased region" description="Low complexity" evidence="2">
    <location>
        <begin position="127"/>
        <end position="139"/>
    </location>
</feature>
<organism evidence="3">
    <name type="scientific">Petromyzon marinus</name>
    <name type="common">Sea lamprey</name>
    <dbReference type="NCBI Taxonomy" id="7757"/>
    <lineage>
        <taxon>Eukaryota</taxon>
        <taxon>Metazoa</taxon>
        <taxon>Chordata</taxon>
        <taxon>Craniata</taxon>
        <taxon>Vertebrata</taxon>
        <taxon>Cyclostomata</taxon>
        <taxon>Hyperoartia</taxon>
        <taxon>Petromyzontiformes</taxon>
        <taxon>Petromyzontidae</taxon>
        <taxon>Petromyzon</taxon>
    </lineage>
</organism>
<dbReference type="STRING" id="7757.ENSPMAP00000003280"/>
<feature type="region of interest" description="Disordered" evidence="2">
    <location>
        <begin position="117"/>
        <end position="223"/>
    </location>
</feature>
<feature type="compositionally biased region" description="Basic and acidic residues" evidence="2">
    <location>
        <begin position="1"/>
        <end position="11"/>
    </location>
</feature>
<reference evidence="3" key="1">
    <citation type="submission" date="2025-08" db="UniProtKB">
        <authorList>
            <consortium name="Ensembl"/>
        </authorList>
    </citation>
    <scope>IDENTIFICATION</scope>
</reference>
<reference evidence="3" key="2">
    <citation type="submission" date="2025-09" db="UniProtKB">
        <authorList>
            <consortium name="Ensembl"/>
        </authorList>
    </citation>
    <scope>IDENTIFICATION</scope>
</reference>